<feature type="region of interest" description="Disordered" evidence="1">
    <location>
        <begin position="455"/>
        <end position="477"/>
    </location>
</feature>
<protein>
    <submittedName>
        <fullName evidence="2">Uncharacterized protein</fullName>
    </submittedName>
</protein>
<dbReference type="Proteomes" id="UP000188342">
    <property type="component" value="Unassembled WGS sequence"/>
</dbReference>
<evidence type="ECO:0000313" key="3">
    <source>
        <dbReference type="Proteomes" id="UP000188342"/>
    </source>
</evidence>
<proteinExistence type="predicted"/>
<sequence length="516" mass="54016">MDAARSCGLDDGEARATIRSGIEAGMREPMTPPESSKPNDSRAATEVQPPAPTASEAARAQASKATPITLEECHATFRRWLGNDYDTDALDVTLAAAAVEKMAGDPLWLLVVSGSGNAKTETVQALAGAGATMCSTIASEGALLSATSKKERATDATGGLLREIGGRGVLVIKDVTSILSQQRDMRAQVLGALREVYDGRWTRNVGTDGGRTLEWEGRLVVVGAVTTAWDAAHAVIASMGDRFVLCRMDSTTGRQAAGRRAIGNTGHEVEMRAELSAAAAGVIASVPDGADIELPEGATDVLLAAADLVTLARTGVEFDYRGDVIDAHAPEMPTRFAKQLAQVARGAIAIGVPPSDAVRLAIRCARDSMPPMRLAIVDDVAANPGACTADVRKRLGKPRATVDRQLQALHMLGVLTCEEEPYTLAGREGTRWFYTLADGIDPSALDVSTVPEMSLPTGSAQSDGARNVTTHPSPLKEGESLCPLTDISGTVCRACGEPMVIVEKGQQTHPGCEVAA</sequence>
<accession>A0A1R4K5X6</accession>
<dbReference type="AlphaFoldDB" id="A0A1R4K5X6"/>
<feature type="compositionally biased region" description="Low complexity" evidence="1">
    <location>
        <begin position="53"/>
        <end position="65"/>
    </location>
</feature>
<keyword evidence="3" id="KW-1185">Reference proteome</keyword>
<dbReference type="STRING" id="1255658.FM114_11525"/>
<dbReference type="SUPFAM" id="SSF46785">
    <property type="entry name" value="Winged helix' DNA-binding domain"/>
    <property type="match status" value="1"/>
</dbReference>
<evidence type="ECO:0000313" key="2">
    <source>
        <dbReference type="EMBL" id="SJN39423.1"/>
    </source>
</evidence>
<evidence type="ECO:0000256" key="1">
    <source>
        <dbReference type="SAM" id="MobiDB-lite"/>
    </source>
</evidence>
<dbReference type="InterPro" id="IPR036390">
    <property type="entry name" value="WH_DNA-bd_sf"/>
</dbReference>
<name>A0A1R4K5X6_9ACTN</name>
<feature type="region of interest" description="Disordered" evidence="1">
    <location>
        <begin position="1"/>
        <end position="65"/>
    </location>
</feature>
<feature type="compositionally biased region" description="Polar residues" evidence="1">
    <location>
        <begin position="456"/>
        <end position="472"/>
    </location>
</feature>
<reference evidence="2 3" key="1">
    <citation type="submission" date="2017-02" db="EMBL/GenBank/DDBJ databases">
        <authorList>
            <person name="Peterson S.W."/>
        </authorList>
    </citation>
    <scope>NUCLEOTIDE SEQUENCE [LARGE SCALE GENOMIC DNA]</scope>
    <source>
        <strain evidence="2 3">LSP_Lj1</strain>
    </source>
</reference>
<gene>
    <name evidence="2" type="ORF">FM114_11525</name>
</gene>
<dbReference type="EMBL" id="FUKQ01000044">
    <property type="protein sequence ID" value="SJN39423.1"/>
    <property type="molecule type" value="Genomic_DNA"/>
</dbReference>
<organism evidence="2 3">
    <name type="scientific">Luteococcus japonicus LSP_Lj1</name>
    <dbReference type="NCBI Taxonomy" id="1255658"/>
    <lineage>
        <taxon>Bacteria</taxon>
        <taxon>Bacillati</taxon>
        <taxon>Actinomycetota</taxon>
        <taxon>Actinomycetes</taxon>
        <taxon>Propionibacteriales</taxon>
        <taxon>Propionibacteriaceae</taxon>
        <taxon>Luteococcus</taxon>
    </lineage>
</organism>
<dbReference type="Gene3D" id="1.10.10.10">
    <property type="entry name" value="Winged helix-like DNA-binding domain superfamily/Winged helix DNA-binding domain"/>
    <property type="match status" value="1"/>
</dbReference>
<dbReference type="InterPro" id="IPR036388">
    <property type="entry name" value="WH-like_DNA-bd_sf"/>
</dbReference>